<reference evidence="4 5" key="1">
    <citation type="submission" date="2023-07" db="EMBL/GenBank/DDBJ databases">
        <title>Genomic Encyclopedia of Type Strains, Phase IV (KMG-IV): sequencing the most valuable type-strain genomes for metagenomic binning, comparative biology and taxonomic classification.</title>
        <authorList>
            <person name="Goeker M."/>
        </authorList>
    </citation>
    <scope>NUCLEOTIDE SEQUENCE [LARGE SCALE GENOMIC DNA]</scope>
    <source>
        <strain evidence="4 5">DSM 23494</strain>
    </source>
</reference>
<dbReference type="PANTHER" id="PTHR20857">
    <property type="entry name" value="THIAMINE-PHOSPHATE PYROPHOSPHORYLASE"/>
    <property type="match status" value="1"/>
</dbReference>
<name>A0ABU0AAG2_9BACI</name>
<evidence type="ECO:0000256" key="1">
    <source>
        <dbReference type="ARBA" id="ARBA00004948"/>
    </source>
</evidence>
<dbReference type="Pfam" id="PF02581">
    <property type="entry name" value="TMP-TENI"/>
    <property type="match status" value="1"/>
</dbReference>
<comment type="pathway">
    <text evidence="1">Cofactor biosynthesis; thiamine diphosphate biosynthesis.</text>
</comment>
<evidence type="ECO:0000313" key="5">
    <source>
        <dbReference type="Proteomes" id="UP001238088"/>
    </source>
</evidence>
<dbReference type="Proteomes" id="UP001238088">
    <property type="component" value="Unassembled WGS sequence"/>
</dbReference>
<gene>
    <name evidence="4" type="ORF">J2S17_000101</name>
</gene>
<dbReference type="GO" id="GO:0016853">
    <property type="term" value="F:isomerase activity"/>
    <property type="evidence" value="ECO:0007669"/>
    <property type="project" value="UniProtKB-KW"/>
</dbReference>
<dbReference type="EMBL" id="JAUSUB010000001">
    <property type="protein sequence ID" value="MDQ0268232.1"/>
    <property type="molecule type" value="Genomic_DNA"/>
</dbReference>
<keyword evidence="2" id="KW-0784">Thiamine biosynthesis</keyword>
<dbReference type="SUPFAM" id="SSF51391">
    <property type="entry name" value="Thiamin phosphate synthase"/>
    <property type="match status" value="1"/>
</dbReference>
<keyword evidence="4" id="KW-0413">Isomerase</keyword>
<dbReference type="InterPro" id="IPR013785">
    <property type="entry name" value="Aldolase_TIM"/>
</dbReference>
<feature type="domain" description="Thiamine phosphate synthase/TenI" evidence="3">
    <location>
        <begin position="7"/>
        <end position="180"/>
    </location>
</feature>
<keyword evidence="5" id="KW-1185">Reference proteome</keyword>
<protein>
    <submittedName>
        <fullName evidence="4">Thiazole tautomerase (Transcriptional regulator TenI)</fullName>
        <ecNumber evidence="4">5.3.99.10</ecNumber>
    </submittedName>
</protein>
<evidence type="ECO:0000259" key="3">
    <source>
        <dbReference type="Pfam" id="PF02581"/>
    </source>
</evidence>
<evidence type="ECO:0000256" key="2">
    <source>
        <dbReference type="ARBA" id="ARBA00022977"/>
    </source>
</evidence>
<evidence type="ECO:0000313" key="4">
    <source>
        <dbReference type="EMBL" id="MDQ0268232.1"/>
    </source>
</evidence>
<sequence length="205" mass="22211">MAKQLHLISDGKLSLAAFADIAGRVVSFVDFIHLREKEVSSLELYHGVQLLLNKGVPSQKIIINDRVDVASVFGTGIQLAFHSLPTFIVKKYYPDILVGRSIHSVEEAIEAEKQGADLVIYGHVYMTSSKKDLPPKGITNIAIIKKKTDIPLIAIGGITPDNVSEVLNMGADGIAVMSGILHAENPFQAAECYAKKLIQGGKAYE</sequence>
<accession>A0ABU0AAG2</accession>
<dbReference type="PANTHER" id="PTHR20857:SF22">
    <property type="entry name" value="THIAZOLE TAUTOMERASE"/>
    <property type="match status" value="1"/>
</dbReference>
<dbReference type="InterPro" id="IPR036206">
    <property type="entry name" value="ThiamineP_synth_sf"/>
</dbReference>
<dbReference type="Gene3D" id="3.20.20.70">
    <property type="entry name" value="Aldolase class I"/>
    <property type="match status" value="1"/>
</dbReference>
<organism evidence="4 5">
    <name type="scientific">Cytobacillus purgationiresistens</name>
    <dbReference type="NCBI Taxonomy" id="863449"/>
    <lineage>
        <taxon>Bacteria</taxon>
        <taxon>Bacillati</taxon>
        <taxon>Bacillota</taxon>
        <taxon>Bacilli</taxon>
        <taxon>Bacillales</taxon>
        <taxon>Bacillaceae</taxon>
        <taxon>Cytobacillus</taxon>
    </lineage>
</organism>
<comment type="caution">
    <text evidence="4">The sequence shown here is derived from an EMBL/GenBank/DDBJ whole genome shotgun (WGS) entry which is preliminary data.</text>
</comment>
<dbReference type="EC" id="5.3.99.10" evidence="4"/>
<dbReference type="InterPro" id="IPR022998">
    <property type="entry name" value="ThiamineP_synth_TenI"/>
</dbReference>
<proteinExistence type="predicted"/>
<dbReference type="RefSeq" id="WP_307470828.1">
    <property type="nucleotide sequence ID" value="NZ_JAUSUB010000001.1"/>
</dbReference>
<dbReference type="CDD" id="cd00564">
    <property type="entry name" value="TMP_TenI"/>
    <property type="match status" value="1"/>
</dbReference>